<evidence type="ECO:0000256" key="2">
    <source>
        <dbReference type="SAM" id="MobiDB-lite"/>
    </source>
</evidence>
<protein>
    <submittedName>
        <fullName evidence="5">OmpA family protein</fullName>
    </submittedName>
</protein>
<dbReference type="KEGG" id="pacs:FAZ98_13405"/>
<sequence>MSINVFQLLETVLGDDVVRTLGARFGLPPDLTRRIAGAAAPAIVAALMHRGSTPEGARSLFSTIMSPDVNALIGRQLPDLLTHTAALAQLEATGRDLIHKATGANVGALTDAVAAQTGAPQSTSYALTGVVGAVIMGILKQHFTASQGFVGQLPSLLGHQLPSVNASLSDRLASAVGLGSAAAFATSILRRLKDVSAHLDHPQPAVRPVAPAMPPQTVGDSTPPIAPEKRGHHWLWWLLAALALIIAIFALRACQSRDSAKTEAGASSASSASAADVASAAVPASAASDAASATVAAGAIAVAASDASDAAASAAAAPAPTADAHLAFTVDQAGVPTVTATLGSEAEKARLVDALTQRFGAGKFVANVNVDPATKPAPWLDRLDGLLPLMALPGAEVKIDGTHVELSGTAADAKAGWLDKLKALFGAGFEVGAFNVQQAVASATQSFRDAVKDLFGASGSCAPADVAKTLNLQVVNFTTGSSVVPASAAEDLQQSAKLLKQCAQRGHAVKLEVAGYSDNVGDKAVNLALSKTRAQAVRTYLVTWGAPVATLAARGYGEANPVDSNATESGRFHNRRIAFVAK</sequence>
<dbReference type="InterPro" id="IPR009282">
    <property type="entry name" value="DUF937"/>
</dbReference>
<dbReference type="PROSITE" id="PS51123">
    <property type="entry name" value="OMPA_2"/>
    <property type="match status" value="1"/>
</dbReference>
<evidence type="ECO:0000259" key="4">
    <source>
        <dbReference type="PROSITE" id="PS51123"/>
    </source>
</evidence>
<dbReference type="AlphaFoldDB" id="A0A7Z2GIY5"/>
<dbReference type="Proteomes" id="UP000433577">
    <property type="component" value="Chromosome 1"/>
</dbReference>
<dbReference type="InterPro" id="IPR050330">
    <property type="entry name" value="Bact_OuterMem_StrucFunc"/>
</dbReference>
<dbReference type="Pfam" id="PF00691">
    <property type="entry name" value="OmpA"/>
    <property type="match status" value="1"/>
</dbReference>
<evidence type="ECO:0000313" key="5">
    <source>
        <dbReference type="EMBL" id="QGZ62642.1"/>
    </source>
</evidence>
<dbReference type="Gene3D" id="3.40.1520.20">
    <property type="match status" value="1"/>
</dbReference>
<dbReference type="OrthoDB" id="9782229at2"/>
<feature type="region of interest" description="Disordered" evidence="2">
    <location>
        <begin position="203"/>
        <end position="225"/>
    </location>
</feature>
<organism evidence="5 6">
    <name type="scientific">Paraburkholderia acidisoli</name>
    <dbReference type="NCBI Taxonomy" id="2571748"/>
    <lineage>
        <taxon>Bacteria</taxon>
        <taxon>Pseudomonadati</taxon>
        <taxon>Pseudomonadota</taxon>
        <taxon>Betaproteobacteria</taxon>
        <taxon>Burkholderiales</taxon>
        <taxon>Burkholderiaceae</taxon>
        <taxon>Paraburkholderia</taxon>
    </lineage>
</organism>
<dbReference type="EMBL" id="CP046913">
    <property type="protein sequence ID" value="QGZ62642.1"/>
    <property type="molecule type" value="Genomic_DNA"/>
</dbReference>
<reference evidence="5 6" key="1">
    <citation type="submission" date="2019-12" db="EMBL/GenBank/DDBJ databases">
        <title>Paraburkholderia acidiphila 7Q-K02 sp. nov and Paraburkholderia acidisoli DHF22 sp. nov., two strains isolated from forest soil.</title>
        <authorList>
            <person name="Gao Z."/>
            <person name="Qiu L."/>
        </authorList>
    </citation>
    <scope>NUCLEOTIDE SEQUENCE [LARGE SCALE GENOMIC DNA]</scope>
    <source>
        <strain evidence="5 6">DHF22</strain>
    </source>
</reference>
<dbReference type="RefSeq" id="WP_158951647.1">
    <property type="nucleotide sequence ID" value="NZ_CP046913.1"/>
</dbReference>
<keyword evidence="3" id="KW-1133">Transmembrane helix</keyword>
<keyword evidence="6" id="KW-1185">Reference proteome</keyword>
<dbReference type="GO" id="GO:0016020">
    <property type="term" value="C:membrane"/>
    <property type="evidence" value="ECO:0007669"/>
    <property type="project" value="UniProtKB-UniRule"/>
</dbReference>
<dbReference type="CDD" id="cd07185">
    <property type="entry name" value="OmpA_C-like"/>
    <property type="match status" value="1"/>
</dbReference>
<keyword evidence="3" id="KW-0812">Transmembrane</keyword>
<evidence type="ECO:0000313" key="6">
    <source>
        <dbReference type="Proteomes" id="UP000433577"/>
    </source>
</evidence>
<name>A0A7Z2GIY5_9BURK</name>
<gene>
    <name evidence="5" type="ORF">FAZ98_13405</name>
</gene>
<accession>A0A7Z2GIY5</accession>
<feature type="transmembrane region" description="Helical" evidence="3">
    <location>
        <begin position="234"/>
        <end position="251"/>
    </location>
</feature>
<dbReference type="SUPFAM" id="SSF103088">
    <property type="entry name" value="OmpA-like"/>
    <property type="match status" value="1"/>
</dbReference>
<proteinExistence type="predicted"/>
<dbReference type="InterPro" id="IPR006665">
    <property type="entry name" value="OmpA-like"/>
</dbReference>
<dbReference type="PANTHER" id="PTHR30329:SF21">
    <property type="entry name" value="LIPOPROTEIN YIAD-RELATED"/>
    <property type="match status" value="1"/>
</dbReference>
<evidence type="ECO:0000256" key="3">
    <source>
        <dbReference type="SAM" id="Phobius"/>
    </source>
</evidence>
<dbReference type="InterPro" id="IPR036737">
    <property type="entry name" value="OmpA-like_sf"/>
</dbReference>
<evidence type="ECO:0000256" key="1">
    <source>
        <dbReference type="PROSITE-ProRule" id="PRU00473"/>
    </source>
</evidence>
<keyword evidence="1 3" id="KW-0472">Membrane</keyword>
<feature type="domain" description="OmpA-like" evidence="4">
    <location>
        <begin position="464"/>
        <end position="582"/>
    </location>
</feature>
<dbReference type="Gene3D" id="3.30.1330.60">
    <property type="entry name" value="OmpA-like domain"/>
    <property type="match status" value="1"/>
</dbReference>
<dbReference type="PANTHER" id="PTHR30329">
    <property type="entry name" value="STATOR ELEMENT OF FLAGELLAR MOTOR COMPLEX"/>
    <property type="match status" value="1"/>
</dbReference>
<dbReference type="Pfam" id="PF06078">
    <property type="entry name" value="DUF937"/>
    <property type="match status" value="1"/>
</dbReference>